<evidence type="ECO:0000256" key="2">
    <source>
        <dbReference type="ARBA" id="ARBA00006181"/>
    </source>
</evidence>
<dbReference type="GO" id="GO:0033204">
    <property type="term" value="F:ribonuclease P RNA binding"/>
    <property type="evidence" value="ECO:0007669"/>
    <property type="project" value="InterPro"/>
</dbReference>
<feature type="region of interest" description="Disordered" evidence="3">
    <location>
        <begin position="1"/>
        <end position="40"/>
    </location>
</feature>
<evidence type="ECO:0000313" key="4">
    <source>
        <dbReference type="EMBL" id="RSH79052.1"/>
    </source>
</evidence>
<feature type="region of interest" description="Disordered" evidence="3">
    <location>
        <begin position="107"/>
        <end position="143"/>
    </location>
</feature>
<feature type="compositionally biased region" description="Polar residues" evidence="3">
    <location>
        <begin position="1"/>
        <end position="17"/>
    </location>
</feature>
<dbReference type="Gene3D" id="2.30.30.210">
    <property type="entry name" value="Ribonuclease P/MRP, subunit p29"/>
    <property type="match status" value="1"/>
</dbReference>
<dbReference type="InterPro" id="IPR016848">
    <property type="entry name" value="RNase_P/MRP_Rpp29-subunit"/>
</dbReference>
<dbReference type="Proteomes" id="UP000279236">
    <property type="component" value="Unassembled WGS sequence"/>
</dbReference>
<protein>
    <submittedName>
        <fullName evidence="4">Uncharacterized protein</fullName>
    </submittedName>
</protein>
<evidence type="ECO:0000313" key="5">
    <source>
        <dbReference type="Proteomes" id="UP000279236"/>
    </source>
</evidence>
<dbReference type="SMART" id="SM00538">
    <property type="entry name" value="POP4"/>
    <property type="match status" value="1"/>
</dbReference>
<dbReference type="GO" id="GO:0030677">
    <property type="term" value="C:ribonuclease P complex"/>
    <property type="evidence" value="ECO:0007669"/>
    <property type="project" value="InterPro"/>
</dbReference>
<dbReference type="OrthoDB" id="124041at2759"/>
<dbReference type="STRING" id="105984.A0A427XJS7"/>
<dbReference type="InterPro" id="IPR002730">
    <property type="entry name" value="Rpp29/RNP1"/>
</dbReference>
<organism evidence="4 5">
    <name type="scientific">Apiotrichum porosum</name>
    <dbReference type="NCBI Taxonomy" id="105984"/>
    <lineage>
        <taxon>Eukaryota</taxon>
        <taxon>Fungi</taxon>
        <taxon>Dikarya</taxon>
        <taxon>Basidiomycota</taxon>
        <taxon>Agaricomycotina</taxon>
        <taxon>Tremellomycetes</taxon>
        <taxon>Trichosporonales</taxon>
        <taxon>Trichosporonaceae</taxon>
        <taxon>Apiotrichum</taxon>
    </lineage>
</organism>
<dbReference type="GO" id="GO:0005634">
    <property type="term" value="C:nucleus"/>
    <property type="evidence" value="ECO:0007669"/>
    <property type="project" value="UniProtKB-SubCell"/>
</dbReference>
<sequence length="380" mass="40251">MASASSSRSATPKTGSLTPKARSVTPMTAGPSGTGSPAPQVVTDIYRPLASAITRPLEHISAVNADGGSASTSTDLPTLIGLDAATYSSRLSGKTVLLTDIPGTTSSSSALVTGRKRNRGDAAAKRAVRAEQREREEAAAERGMVGARKRGGLTRRSTRIDYNSLLPLHHLHVRYMAQLCALPTRESASATGPLPPSVRGPSLLPGLSPESLQSKLVKADMTGARLEVRSAKNASLKGLSGLVVEETAGSFRLLGRDSQVRVVPKVGSQFILRFPAYTPAPGDQDADLSEHIATCPQIEVDILGTAFAFRSGDRAGRKFRPAQGGGGGSGWGEDYVEAEWTGVLREAHKAEKMRVVENKRRKRGKSRRKDPLVHGSVQVF</sequence>
<dbReference type="InterPro" id="IPR023534">
    <property type="entry name" value="Rof/RNase_P-like"/>
</dbReference>
<dbReference type="GO" id="GO:0001682">
    <property type="term" value="P:tRNA 5'-leader removal"/>
    <property type="evidence" value="ECO:0007669"/>
    <property type="project" value="InterPro"/>
</dbReference>
<name>A0A427XJS7_9TREE</name>
<reference evidence="4 5" key="1">
    <citation type="submission" date="2018-11" db="EMBL/GenBank/DDBJ databases">
        <title>Genome sequence of Apiotrichum porosum DSM 27194.</title>
        <authorList>
            <person name="Aliyu H."/>
            <person name="Gorte O."/>
            <person name="Ochsenreither K."/>
        </authorList>
    </citation>
    <scope>NUCLEOTIDE SEQUENCE [LARGE SCALE GENOMIC DNA]</scope>
    <source>
        <strain evidence="4 5">DSM 27194</strain>
    </source>
</reference>
<dbReference type="InterPro" id="IPR036980">
    <property type="entry name" value="RNase_P/MRP_Rpp29_sf"/>
</dbReference>
<gene>
    <name evidence="4" type="ORF">EHS24_001981</name>
</gene>
<feature type="compositionally biased region" description="Basic and acidic residues" evidence="3">
    <location>
        <begin position="119"/>
        <end position="140"/>
    </location>
</feature>
<accession>A0A427XJS7</accession>
<comment type="similarity">
    <text evidence="2">Belongs to the eukaryotic/archaeal RNase P protein component 1 family.</text>
</comment>
<comment type="caution">
    <text evidence="4">The sequence shown here is derived from an EMBL/GenBank/DDBJ whole genome shotgun (WGS) entry which is preliminary data.</text>
</comment>
<proteinExistence type="inferred from homology"/>
<dbReference type="SUPFAM" id="SSF101744">
    <property type="entry name" value="Rof/RNase P subunit-like"/>
    <property type="match status" value="1"/>
</dbReference>
<dbReference type="EMBL" id="RSCE01000011">
    <property type="protein sequence ID" value="RSH79052.1"/>
    <property type="molecule type" value="Genomic_DNA"/>
</dbReference>
<dbReference type="PANTHER" id="PTHR13348">
    <property type="entry name" value="RIBONUCLEASE P SUBUNIT P29"/>
    <property type="match status" value="1"/>
</dbReference>
<keyword evidence="5" id="KW-1185">Reference proteome</keyword>
<feature type="compositionally biased region" description="Basic residues" evidence="3">
    <location>
        <begin position="359"/>
        <end position="368"/>
    </location>
</feature>
<dbReference type="RefSeq" id="XP_028474199.1">
    <property type="nucleotide sequence ID" value="XM_028617736.1"/>
</dbReference>
<feature type="region of interest" description="Disordered" evidence="3">
    <location>
        <begin position="356"/>
        <end position="380"/>
    </location>
</feature>
<dbReference type="AlphaFoldDB" id="A0A427XJS7"/>
<dbReference type="GO" id="GO:0006364">
    <property type="term" value="P:rRNA processing"/>
    <property type="evidence" value="ECO:0007669"/>
    <property type="project" value="TreeGrafter"/>
</dbReference>
<dbReference type="GeneID" id="39586524"/>
<comment type="subcellular location">
    <subcellularLocation>
        <location evidence="1">Nucleus</location>
    </subcellularLocation>
</comment>
<dbReference type="GO" id="GO:0000172">
    <property type="term" value="C:ribonuclease MRP complex"/>
    <property type="evidence" value="ECO:0007669"/>
    <property type="project" value="InterPro"/>
</dbReference>
<evidence type="ECO:0000256" key="1">
    <source>
        <dbReference type="ARBA" id="ARBA00004123"/>
    </source>
</evidence>
<dbReference type="Pfam" id="PF01868">
    <property type="entry name" value="RNase_P-MRP_p29"/>
    <property type="match status" value="1"/>
</dbReference>
<evidence type="ECO:0000256" key="3">
    <source>
        <dbReference type="SAM" id="MobiDB-lite"/>
    </source>
</evidence>
<dbReference type="PANTHER" id="PTHR13348:SF0">
    <property type="entry name" value="RIBONUCLEASE P PROTEIN SUBUNIT P29"/>
    <property type="match status" value="1"/>
</dbReference>